<evidence type="ECO:0000256" key="1">
    <source>
        <dbReference type="SAM" id="SignalP"/>
    </source>
</evidence>
<name>A0A839U3A8_9BACL</name>
<feature type="chain" id="PRO_5038822706" description="Lipoprotein" evidence="1">
    <location>
        <begin position="22"/>
        <end position="109"/>
    </location>
</feature>
<reference evidence="2 3" key="1">
    <citation type="submission" date="2020-08" db="EMBL/GenBank/DDBJ databases">
        <title>Genomic Encyclopedia of Type Strains, Phase III (KMG-III): the genomes of soil and plant-associated and newly described type strains.</title>
        <authorList>
            <person name="Whitman W."/>
        </authorList>
    </citation>
    <scope>NUCLEOTIDE SEQUENCE [LARGE SCALE GENOMIC DNA]</scope>
    <source>
        <strain evidence="2 3">CECT 5831</strain>
    </source>
</reference>
<evidence type="ECO:0000313" key="2">
    <source>
        <dbReference type="EMBL" id="MBB3132138.1"/>
    </source>
</evidence>
<evidence type="ECO:0008006" key="4">
    <source>
        <dbReference type="Google" id="ProtNLM"/>
    </source>
</evidence>
<sequence length="109" mass="12659">MKKVGLLLTIFVLALVGCTHHRDGSYTSASSYIKVIDKETSSDYKEAWIMAYNPYNSEEKDPMKIIVREPMVWNLIEKDKEYFSTYSQEKGKPWVLEQISYPGDEKGLR</sequence>
<dbReference type="RefSeq" id="WP_183587711.1">
    <property type="nucleotide sequence ID" value="NZ_JACHXJ010000012.1"/>
</dbReference>
<organism evidence="2 3">
    <name type="scientific">Paenibacillus rhizosphaerae</name>
    <dbReference type="NCBI Taxonomy" id="297318"/>
    <lineage>
        <taxon>Bacteria</taxon>
        <taxon>Bacillati</taxon>
        <taxon>Bacillota</taxon>
        <taxon>Bacilli</taxon>
        <taxon>Bacillales</taxon>
        <taxon>Paenibacillaceae</taxon>
        <taxon>Paenibacillus</taxon>
    </lineage>
</organism>
<gene>
    <name evidence="2" type="ORF">FHS19_006865</name>
</gene>
<dbReference type="AlphaFoldDB" id="A0A839U3A8"/>
<comment type="caution">
    <text evidence="2">The sequence shown here is derived from an EMBL/GenBank/DDBJ whole genome shotgun (WGS) entry which is preliminary data.</text>
</comment>
<accession>A0A839U3A8</accession>
<proteinExistence type="predicted"/>
<dbReference type="Proteomes" id="UP000517523">
    <property type="component" value="Unassembled WGS sequence"/>
</dbReference>
<keyword evidence="1" id="KW-0732">Signal</keyword>
<dbReference type="EMBL" id="JACHXJ010000012">
    <property type="protein sequence ID" value="MBB3132138.1"/>
    <property type="molecule type" value="Genomic_DNA"/>
</dbReference>
<dbReference type="PROSITE" id="PS51257">
    <property type="entry name" value="PROKAR_LIPOPROTEIN"/>
    <property type="match status" value="1"/>
</dbReference>
<protein>
    <recommendedName>
        <fullName evidence="4">Lipoprotein</fullName>
    </recommendedName>
</protein>
<feature type="signal peptide" evidence="1">
    <location>
        <begin position="1"/>
        <end position="21"/>
    </location>
</feature>
<evidence type="ECO:0000313" key="3">
    <source>
        <dbReference type="Proteomes" id="UP000517523"/>
    </source>
</evidence>